<organism evidence="1 2">
    <name type="scientific">Pyramidobacter piscolens W5455</name>
    <dbReference type="NCBI Taxonomy" id="352165"/>
    <lineage>
        <taxon>Bacteria</taxon>
        <taxon>Thermotogati</taxon>
        <taxon>Synergistota</taxon>
        <taxon>Synergistia</taxon>
        <taxon>Synergistales</taxon>
        <taxon>Dethiosulfovibrionaceae</taxon>
        <taxon>Pyramidobacter</taxon>
    </lineage>
</organism>
<evidence type="ECO:0000313" key="1">
    <source>
        <dbReference type="EMBL" id="EFB90731.1"/>
    </source>
</evidence>
<gene>
    <name evidence="1" type="ORF">HMPREF7215_1052</name>
</gene>
<name>A0ABM9ZV31_9BACT</name>
<accession>A0ABM9ZV31</accession>
<reference evidence="1 2" key="1">
    <citation type="submission" date="2009-12" db="EMBL/GenBank/DDBJ databases">
        <authorList>
            <person name="Shrivastava S."/>
            <person name="Madupu R."/>
            <person name="Durkin A.S."/>
            <person name="Torralba M."/>
            <person name="Methe B."/>
            <person name="Sutton G.G."/>
            <person name="Strausberg R.L."/>
            <person name="Nelson K.E."/>
        </authorList>
    </citation>
    <scope>NUCLEOTIDE SEQUENCE [LARGE SCALE GENOMIC DNA]</scope>
    <source>
        <strain evidence="1 2">W5455</strain>
    </source>
</reference>
<protein>
    <submittedName>
        <fullName evidence="1">Uncharacterized protein</fullName>
    </submittedName>
</protein>
<keyword evidence="2" id="KW-1185">Reference proteome</keyword>
<dbReference type="Proteomes" id="UP000006462">
    <property type="component" value="Unassembled WGS sequence"/>
</dbReference>
<sequence length="43" mass="5039">MPAQKGKCRGEEIRKECRQKRGNRFCIEVQGAIINDKSVFREE</sequence>
<evidence type="ECO:0000313" key="2">
    <source>
        <dbReference type="Proteomes" id="UP000006462"/>
    </source>
</evidence>
<dbReference type="EMBL" id="ADFP01000066">
    <property type="protein sequence ID" value="EFB90731.1"/>
    <property type="molecule type" value="Genomic_DNA"/>
</dbReference>
<comment type="caution">
    <text evidence="1">The sequence shown here is derived from an EMBL/GenBank/DDBJ whole genome shotgun (WGS) entry which is preliminary data.</text>
</comment>
<proteinExistence type="predicted"/>